<evidence type="ECO:0000313" key="3">
    <source>
        <dbReference type="Proteomes" id="UP001562425"/>
    </source>
</evidence>
<dbReference type="EMBL" id="JBEHCU010007851">
    <property type="protein sequence ID" value="KAL1391511.1"/>
    <property type="molecule type" value="Genomic_DNA"/>
</dbReference>
<reference evidence="2 3" key="1">
    <citation type="submission" date="2024-05" db="EMBL/GenBank/DDBJ databases">
        <title>Culex pipiens pipiens assembly and annotation.</title>
        <authorList>
            <person name="Alout H."/>
            <person name="Durand T."/>
        </authorList>
    </citation>
    <scope>NUCLEOTIDE SEQUENCE [LARGE SCALE GENOMIC DNA]</scope>
    <source>
        <strain evidence="2">HA-2024</strain>
        <tissue evidence="2">Whole body</tissue>
    </source>
</reference>
<evidence type="ECO:0000256" key="1">
    <source>
        <dbReference type="SAM" id="SignalP"/>
    </source>
</evidence>
<dbReference type="AlphaFoldDB" id="A0ABD1D5P3"/>
<protein>
    <submittedName>
        <fullName evidence="2">Uncharacterized protein</fullName>
    </submittedName>
</protein>
<keyword evidence="3" id="KW-1185">Reference proteome</keyword>
<sequence>MKILFGTFLVAFGVTFAAAVCRLGLGRPENGATLLHTMRISREPVQQPVNMSLLFYYMVNPVDVYLEITRVLINTTVVGVDNP</sequence>
<name>A0ABD1D5P3_CULPP</name>
<accession>A0ABD1D5P3</accession>
<comment type="caution">
    <text evidence="2">The sequence shown here is derived from an EMBL/GenBank/DDBJ whole genome shotgun (WGS) entry which is preliminary data.</text>
</comment>
<feature type="chain" id="PRO_5044854214" evidence="1">
    <location>
        <begin position="20"/>
        <end position="83"/>
    </location>
</feature>
<feature type="non-terminal residue" evidence="2">
    <location>
        <position position="83"/>
    </location>
</feature>
<organism evidence="2 3">
    <name type="scientific">Culex pipiens pipiens</name>
    <name type="common">Northern house mosquito</name>
    <dbReference type="NCBI Taxonomy" id="38569"/>
    <lineage>
        <taxon>Eukaryota</taxon>
        <taxon>Metazoa</taxon>
        <taxon>Ecdysozoa</taxon>
        <taxon>Arthropoda</taxon>
        <taxon>Hexapoda</taxon>
        <taxon>Insecta</taxon>
        <taxon>Pterygota</taxon>
        <taxon>Neoptera</taxon>
        <taxon>Endopterygota</taxon>
        <taxon>Diptera</taxon>
        <taxon>Nematocera</taxon>
        <taxon>Culicoidea</taxon>
        <taxon>Culicidae</taxon>
        <taxon>Culicinae</taxon>
        <taxon>Culicini</taxon>
        <taxon>Culex</taxon>
        <taxon>Culex</taxon>
    </lineage>
</organism>
<feature type="signal peptide" evidence="1">
    <location>
        <begin position="1"/>
        <end position="19"/>
    </location>
</feature>
<gene>
    <name evidence="2" type="ORF">pipiens_012326</name>
</gene>
<keyword evidence="1" id="KW-0732">Signal</keyword>
<evidence type="ECO:0000313" key="2">
    <source>
        <dbReference type="EMBL" id="KAL1391511.1"/>
    </source>
</evidence>
<proteinExistence type="predicted"/>
<dbReference type="Proteomes" id="UP001562425">
    <property type="component" value="Unassembled WGS sequence"/>
</dbReference>